<dbReference type="PRINTS" id="PR00473">
    <property type="entry name" value="GALCTOKINASE"/>
</dbReference>
<dbReference type="PANTHER" id="PTHR10457:SF7">
    <property type="entry name" value="GALACTOKINASE-RELATED"/>
    <property type="match status" value="1"/>
</dbReference>
<dbReference type="AlphaFoldDB" id="A0A5E4MHP1"/>
<feature type="domain" description="GHMP kinase N-terminal" evidence="9">
    <location>
        <begin position="112"/>
        <end position="197"/>
    </location>
</feature>
<dbReference type="InterPro" id="IPR006206">
    <property type="entry name" value="Mevalonate/galactokinase"/>
</dbReference>
<keyword evidence="5 12" id="KW-0418">Kinase</keyword>
<dbReference type="Gene3D" id="3.30.230.10">
    <property type="match status" value="1"/>
</dbReference>
<gene>
    <name evidence="12" type="ORF">CINCED_3A024890</name>
</gene>
<dbReference type="SUPFAM" id="SSF54211">
    <property type="entry name" value="Ribosomal protein S5 domain 2-like"/>
    <property type="match status" value="1"/>
</dbReference>
<reference evidence="12 13" key="1">
    <citation type="submission" date="2019-08" db="EMBL/GenBank/DDBJ databases">
        <authorList>
            <person name="Alioto T."/>
            <person name="Alioto T."/>
            <person name="Gomez Garrido J."/>
        </authorList>
    </citation>
    <scope>NUCLEOTIDE SEQUENCE [LARGE SCALE GENOMIC DNA]</scope>
</reference>
<dbReference type="EMBL" id="CABPRJ010000951">
    <property type="protein sequence ID" value="VVC31728.1"/>
    <property type="molecule type" value="Genomic_DNA"/>
</dbReference>
<dbReference type="NCBIfam" id="TIGR00131">
    <property type="entry name" value="gal_kin"/>
    <property type="match status" value="1"/>
</dbReference>
<dbReference type="PANTHER" id="PTHR10457">
    <property type="entry name" value="MEVALONATE KINASE/GALACTOKINASE"/>
    <property type="match status" value="1"/>
</dbReference>
<evidence type="ECO:0000256" key="3">
    <source>
        <dbReference type="ARBA" id="ARBA00022723"/>
    </source>
</evidence>
<dbReference type="SUPFAM" id="SSF55060">
    <property type="entry name" value="GHMP Kinase, C-terminal domain"/>
    <property type="match status" value="1"/>
</dbReference>
<keyword evidence="8" id="KW-0119">Carbohydrate metabolism</keyword>
<dbReference type="InterPro" id="IPR020568">
    <property type="entry name" value="Ribosomal_Su5_D2-typ_SF"/>
</dbReference>
<comment type="similarity">
    <text evidence="1">Belongs to the GHMP kinase family. GalK subfamily.</text>
</comment>
<dbReference type="Pfam" id="PF08544">
    <property type="entry name" value="GHMP_kinases_C"/>
    <property type="match status" value="1"/>
</dbReference>
<dbReference type="OrthoDB" id="275179at2759"/>
<dbReference type="PRINTS" id="PR00959">
    <property type="entry name" value="MEVGALKINASE"/>
</dbReference>
<organism evidence="12 13">
    <name type="scientific">Cinara cedri</name>
    <dbReference type="NCBI Taxonomy" id="506608"/>
    <lineage>
        <taxon>Eukaryota</taxon>
        <taxon>Metazoa</taxon>
        <taxon>Ecdysozoa</taxon>
        <taxon>Arthropoda</taxon>
        <taxon>Hexapoda</taxon>
        <taxon>Insecta</taxon>
        <taxon>Pterygota</taxon>
        <taxon>Neoptera</taxon>
        <taxon>Paraneoptera</taxon>
        <taxon>Hemiptera</taxon>
        <taxon>Sternorrhyncha</taxon>
        <taxon>Aphidomorpha</taxon>
        <taxon>Aphidoidea</taxon>
        <taxon>Aphididae</taxon>
        <taxon>Lachninae</taxon>
        <taxon>Cinara</taxon>
    </lineage>
</organism>
<dbReference type="Gene3D" id="3.30.70.890">
    <property type="entry name" value="GHMP kinase, C-terminal domain"/>
    <property type="match status" value="1"/>
</dbReference>
<dbReference type="InterPro" id="IPR019741">
    <property type="entry name" value="Galactokinase_CS"/>
</dbReference>
<proteinExistence type="inferred from homology"/>
<dbReference type="GO" id="GO:0046872">
    <property type="term" value="F:metal ion binding"/>
    <property type="evidence" value="ECO:0007669"/>
    <property type="project" value="UniProtKB-KW"/>
</dbReference>
<keyword evidence="6 12" id="KW-0067">ATP-binding</keyword>
<protein>
    <submittedName>
        <fullName evidence="12">GHMP kinase N-terminal domain,GHMP kinase, ATP-binding, conserved site,Galactokinase galactose-binding</fullName>
    </submittedName>
</protein>
<dbReference type="Pfam" id="PF00288">
    <property type="entry name" value="GHMP_kinases_N"/>
    <property type="match status" value="1"/>
</dbReference>
<dbReference type="GO" id="GO:0005829">
    <property type="term" value="C:cytosol"/>
    <property type="evidence" value="ECO:0007669"/>
    <property type="project" value="TreeGrafter"/>
</dbReference>
<evidence type="ECO:0000256" key="2">
    <source>
        <dbReference type="ARBA" id="ARBA00022679"/>
    </source>
</evidence>
<evidence type="ECO:0000313" key="13">
    <source>
        <dbReference type="Proteomes" id="UP000325440"/>
    </source>
</evidence>
<dbReference type="Proteomes" id="UP000325440">
    <property type="component" value="Unassembled WGS sequence"/>
</dbReference>
<feature type="domain" description="Galactokinase N-terminal" evidence="11">
    <location>
        <begin position="19"/>
        <end position="68"/>
    </location>
</feature>
<dbReference type="PROSITE" id="PS00106">
    <property type="entry name" value="GALACTOKINASE"/>
    <property type="match status" value="1"/>
</dbReference>
<sequence length="398" mass="43694">MAIVKTETTDELINRGFDFFTKHFPDSEKPDRLGIGPGRVNLIGEHTDYNDGFVLPMALPMVTIMLGRANDTDTCRVVTACNDFQEIENSNKTEFKIPTVKPLYVGTPKWANYVKGVIACFQSIVVGFDAVILSSVPLGGGLSSSASLEVATYSFIEAITGNITIQLVHKAMVCQKAEHIFAGVPCGIMDQFISVMGIEGHALLIDCKSLNYDPVPLTESNYVFLITNSNVNHELSSSQYQLRRYQCEEASDLLNVPSLRSATMDNLSKVHSNGEINEITYKRARHVITEIERTKTAADVLKRGDYKTFGQLMNDSHNSLRDDFEVSCPELDQLVELARRVPGVLGSRMTGGGFGGCTVTLVDKTAINSVVNVINSEYKGNPKFYTVLPSCGAKIVKL</sequence>
<evidence type="ECO:0000256" key="6">
    <source>
        <dbReference type="ARBA" id="ARBA00022840"/>
    </source>
</evidence>
<dbReference type="InterPro" id="IPR019539">
    <property type="entry name" value="GalKase_N"/>
</dbReference>
<evidence type="ECO:0000256" key="7">
    <source>
        <dbReference type="ARBA" id="ARBA00022842"/>
    </source>
</evidence>
<evidence type="ECO:0000256" key="1">
    <source>
        <dbReference type="ARBA" id="ARBA00006566"/>
    </source>
</evidence>
<dbReference type="GO" id="GO:0005524">
    <property type="term" value="F:ATP binding"/>
    <property type="evidence" value="ECO:0007669"/>
    <property type="project" value="UniProtKB-KW"/>
</dbReference>
<dbReference type="Pfam" id="PF10509">
    <property type="entry name" value="GalKase_gal_bdg"/>
    <property type="match status" value="1"/>
</dbReference>
<dbReference type="InterPro" id="IPR006203">
    <property type="entry name" value="GHMP_knse_ATP-bd_CS"/>
</dbReference>
<dbReference type="InterPro" id="IPR036554">
    <property type="entry name" value="GHMP_kinase_C_sf"/>
</dbReference>
<evidence type="ECO:0000256" key="4">
    <source>
        <dbReference type="ARBA" id="ARBA00022741"/>
    </source>
</evidence>
<keyword evidence="13" id="KW-1185">Reference proteome</keyword>
<accession>A0A5E4MHP1</accession>
<evidence type="ECO:0000259" key="9">
    <source>
        <dbReference type="Pfam" id="PF00288"/>
    </source>
</evidence>
<keyword evidence="4" id="KW-0547">Nucleotide-binding</keyword>
<dbReference type="InterPro" id="IPR013750">
    <property type="entry name" value="GHMP_kinase_C_dom"/>
</dbReference>
<evidence type="ECO:0000259" key="10">
    <source>
        <dbReference type="Pfam" id="PF08544"/>
    </source>
</evidence>
<dbReference type="PIRSF" id="PIRSF000530">
    <property type="entry name" value="Galactokinase"/>
    <property type="match status" value="1"/>
</dbReference>
<feature type="domain" description="GHMP kinase C-terminal" evidence="10">
    <location>
        <begin position="299"/>
        <end position="379"/>
    </location>
</feature>
<dbReference type="PROSITE" id="PS00627">
    <property type="entry name" value="GHMP_KINASES_ATP"/>
    <property type="match status" value="1"/>
</dbReference>
<evidence type="ECO:0000313" key="12">
    <source>
        <dbReference type="EMBL" id="VVC31728.1"/>
    </source>
</evidence>
<dbReference type="GO" id="GO:0004335">
    <property type="term" value="F:galactokinase activity"/>
    <property type="evidence" value="ECO:0007669"/>
    <property type="project" value="InterPro"/>
</dbReference>
<keyword evidence="3" id="KW-0479">Metal-binding</keyword>
<dbReference type="InterPro" id="IPR014721">
    <property type="entry name" value="Ribsml_uS5_D2-typ_fold_subgr"/>
</dbReference>
<dbReference type="InterPro" id="IPR006204">
    <property type="entry name" value="GHMP_kinase_N_dom"/>
</dbReference>
<evidence type="ECO:0000256" key="8">
    <source>
        <dbReference type="ARBA" id="ARBA00023277"/>
    </source>
</evidence>
<evidence type="ECO:0000259" key="11">
    <source>
        <dbReference type="Pfam" id="PF10509"/>
    </source>
</evidence>
<keyword evidence="2" id="KW-0808">Transferase</keyword>
<dbReference type="GO" id="GO:0006012">
    <property type="term" value="P:galactose metabolic process"/>
    <property type="evidence" value="ECO:0007669"/>
    <property type="project" value="InterPro"/>
</dbReference>
<dbReference type="FunFam" id="3.30.70.890:FF:000001">
    <property type="entry name" value="Galactokinase"/>
    <property type="match status" value="1"/>
</dbReference>
<dbReference type="FunFam" id="3.30.230.10:FF:000040">
    <property type="entry name" value="Galactokinase 1"/>
    <property type="match status" value="1"/>
</dbReference>
<name>A0A5E4MHP1_9HEMI</name>
<dbReference type="InterPro" id="IPR000705">
    <property type="entry name" value="Galactokinase"/>
</dbReference>
<evidence type="ECO:0000256" key="5">
    <source>
        <dbReference type="ARBA" id="ARBA00022777"/>
    </source>
</evidence>
<keyword evidence="7" id="KW-0460">Magnesium</keyword>